<protein>
    <recommendedName>
        <fullName evidence="4 7">Flagellar hook-associated protein 1</fullName>
        <shortName evidence="7">HAP1</shortName>
    </recommendedName>
</protein>
<evidence type="ECO:0000256" key="5">
    <source>
        <dbReference type="ARBA" id="ARBA00022525"/>
    </source>
</evidence>
<dbReference type="InterPro" id="IPR001444">
    <property type="entry name" value="Flag_bb_rod_N"/>
</dbReference>
<dbReference type="EMBL" id="JAMSKV010000010">
    <property type="protein sequence ID" value="MCQ8279107.1"/>
    <property type="molecule type" value="Genomic_DNA"/>
</dbReference>
<comment type="similarity">
    <text evidence="3 7">Belongs to the flagella basal body rod proteins family.</text>
</comment>
<keyword evidence="12" id="KW-1185">Reference proteome</keyword>
<evidence type="ECO:0000256" key="3">
    <source>
        <dbReference type="ARBA" id="ARBA00009677"/>
    </source>
</evidence>
<gene>
    <name evidence="7 11" type="primary">flgK</name>
    <name evidence="11" type="ORF">NFI95_11700</name>
</gene>
<feature type="domain" description="Flagellar hook-associated protein FlgK helical" evidence="10">
    <location>
        <begin position="105"/>
        <end position="322"/>
    </location>
</feature>
<keyword evidence="11" id="KW-0282">Flagellum</keyword>
<evidence type="ECO:0000256" key="2">
    <source>
        <dbReference type="ARBA" id="ARBA00004613"/>
    </source>
</evidence>
<evidence type="ECO:0000313" key="12">
    <source>
        <dbReference type="Proteomes" id="UP001524587"/>
    </source>
</evidence>
<dbReference type="Pfam" id="PF00460">
    <property type="entry name" value="Flg_bb_rod"/>
    <property type="match status" value="1"/>
</dbReference>
<evidence type="ECO:0000259" key="8">
    <source>
        <dbReference type="Pfam" id="PF00460"/>
    </source>
</evidence>
<dbReference type="Pfam" id="PF22638">
    <property type="entry name" value="FlgK_D1"/>
    <property type="match status" value="1"/>
</dbReference>
<dbReference type="Proteomes" id="UP001524587">
    <property type="component" value="Unassembled WGS sequence"/>
</dbReference>
<name>A0ABT1WA35_9PROT</name>
<keyword evidence="5 7" id="KW-0964">Secreted</keyword>
<reference evidence="11 12" key="1">
    <citation type="submission" date="2022-06" db="EMBL/GenBank/DDBJ databases">
        <title>Endosaccharibacter gen. nov., sp. nov., endophytic bacteria isolated from sugarcane.</title>
        <authorList>
            <person name="Pitiwittayakul N."/>
            <person name="Yukphan P."/>
            <person name="Charoenyingcharoen P."/>
            <person name="Tanasupawat S."/>
        </authorList>
    </citation>
    <scope>NUCLEOTIDE SEQUENCE [LARGE SCALE GENOMIC DNA]</scope>
    <source>
        <strain evidence="11 12">KSS8</strain>
    </source>
</reference>
<organism evidence="11 12">
    <name type="scientific">Endosaccharibacter trunci</name>
    <dbReference type="NCBI Taxonomy" id="2812733"/>
    <lineage>
        <taxon>Bacteria</taxon>
        <taxon>Pseudomonadati</taxon>
        <taxon>Pseudomonadota</taxon>
        <taxon>Alphaproteobacteria</taxon>
        <taxon>Acetobacterales</taxon>
        <taxon>Acetobacteraceae</taxon>
        <taxon>Endosaccharibacter</taxon>
    </lineage>
</organism>
<proteinExistence type="inferred from homology"/>
<dbReference type="PANTHER" id="PTHR30033:SF1">
    <property type="entry name" value="FLAGELLAR HOOK-ASSOCIATED PROTEIN 1"/>
    <property type="match status" value="1"/>
</dbReference>
<dbReference type="PRINTS" id="PR01005">
    <property type="entry name" value="FLGHOOKAP1"/>
</dbReference>
<accession>A0ABT1WA35</accession>
<evidence type="ECO:0000256" key="4">
    <source>
        <dbReference type="ARBA" id="ARBA00016244"/>
    </source>
</evidence>
<dbReference type="PANTHER" id="PTHR30033">
    <property type="entry name" value="FLAGELLAR HOOK-ASSOCIATED PROTEIN 1"/>
    <property type="match status" value="1"/>
</dbReference>
<evidence type="ECO:0000259" key="9">
    <source>
        <dbReference type="Pfam" id="PF06429"/>
    </source>
</evidence>
<dbReference type="RefSeq" id="WP_422864594.1">
    <property type="nucleotide sequence ID" value="NZ_JAMSKV010000010.1"/>
</dbReference>
<dbReference type="InterPro" id="IPR053927">
    <property type="entry name" value="FlgK_helical"/>
</dbReference>
<comment type="caution">
    <text evidence="11">The sequence shown here is derived from an EMBL/GenBank/DDBJ whole genome shotgun (WGS) entry which is preliminary data.</text>
</comment>
<sequence length="520" mass="51873">MGLSSSLAIASSGLSALQSELAVASQNVSNASTVGYVAEQSNVSSRTAGGQGGGVVVGLTTRAVNTALENSLYSQNAVVGSLNTINDGLSTISALQGSTSADAGSSNTLADNVGNLQTSLTTLDGDPTNQTAQQAVVSAAKTLASGLNSTSAAYQTARQAAQEAIVDQVDSVNQDLQQIGTLSSQIGQLRAMGQSTADLENQRAAAMSSLSGVLSVKFQETSTGDMLVSTADGTNLPTHQTDGPLFTTDATLDASTSYPGTIPAITLHVDGTPSSTPDRDVTASLSGGTLGGNIQLRDQILPTMQAELDSFSQTLASRFDAQGLTLFSNADGTVPGTNPTATAPAGQLGFSATIQVNPAVVADPSTVRDGTHDVVGSATGASAFTVNTTRGSSDTTLLSRLLTFSLGTTVQPGVSQVPSSTTGLGANGTLSAPYSGSGSLTTLAATLTSAQGATISDTSSALSDGTALQTAMTSKISSVSGVSVDDQMAAIVALQNAYSANAKVITAVQSMFTSLLTAIS</sequence>
<feature type="domain" description="Flagellar basal body rod protein N-terminal" evidence="8">
    <location>
        <begin position="8"/>
        <end position="36"/>
    </location>
</feature>
<feature type="domain" description="Flagellar basal-body/hook protein C-terminal" evidence="9">
    <location>
        <begin position="479"/>
        <end position="516"/>
    </location>
</feature>
<evidence type="ECO:0000256" key="1">
    <source>
        <dbReference type="ARBA" id="ARBA00004117"/>
    </source>
</evidence>
<keyword evidence="6 7" id="KW-0975">Bacterial flagellum</keyword>
<comment type="subcellular location">
    <subcellularLocation>
        <location evidence="1">Bacterial flagellum basal body</location>
    </subcellularLocation>
    <subcellularLocation>
        <location evidence="2 7">Secreted</location>
    </subcellularLocation>
</comment>
<evidence type="ECO:0000313" key="11">
    <source>
        <dbReference type="EMBL" id="MCQ8279107.1"/>
    </source>
</evidence>
<keyword evidence="11" id="KW-0969">Cilium</keyword>
<evidence type="ECO:0000256" key="6">
    <source>
        <dbReference type="ARBA" id="ARBA00023143"/>
    </source>
</evidence>
<dbReference type="Pfam" id="PF06429">
    <property type="entry name" value="Flg_bbr_C"/>
    <property type="match status" value="1"/>
</dbReference>
<dbReference type="InterPro" id="IPR010930">
    <property type="entry name" value="Flg_bb/hook_C_dom"/>
</dbReference>
<evidence type="ECO:0000256" key="7">
    <source>
        <dbReference type="RuleBase" id="RU362065"/>
    </source>
</evidence>
<dbReference type="SUPFAM" id="SSF64518">
    <property type="entry name" value="Phase 1 flagellin"/>
    <property type="match status" value="1"/>
</dbReference>
<dbReference type="NCBIfam" id="TIGR02492">
    <property type="entry name" value="flgK_ends"/>
    <property type="match status" value="1"/>
</dbReference>
<dbReference type="InterPro" id="IPR002371">
    <property type="entry name" value="FlgK"/>
</dbReference>
<evidence type="ECO:0000259" key="10">
    <source>
        <dbReference type="Pfam" id="PF22638"/>
    </source>
</evidence>
<keyword evidence="11" id="KW-0966">Cell projection</keyword>